<keyword evidence="3" id="KW-0677">Repeat</keyword>
<evidence type="ECO:0000256" key="3">
    <source>
        <dbReference type="ARBA" id="ARBA00022737"/>
    </source>
</evidence>
<gene>
    <name evidence="5" type="ORF">ASTO00021_LOCUS13422</name>
</gene>
<dbReference type="GO" id="GO:0051295">
    <property type="term" value="P:establishment of meiotic spindle localization"/>
    <property type="evidence" value="ECO:0007669"/>
    <property type="project" value="TreeGrafter"/>
</dbReference>
<dbReference type="GO" id="GO:0005516">
    <property type="term" value="F:calmodulin binding"/>
    <property type="evidence" value="ECO:0007669"/>
    <property type="project" value="UniProtKB-KW"/>
</dbReference>
<dbReference type="SMART" id="SM00015">
    <property type="entry name" value="IQ"/>
    <property type="match status" value="3"/>
</dbReference>
<organism evidence="5">
    <name type="scientific">Aplanochytrium stocchinoi</name>
    <dbReference type="NCBI Taxonomy" id="215587"/>
    <lineage>
        <taxon>Eukaryota</taxon>
        <taxon>Sar</taxon>
        <taxon>Stramenopiles</taxon>
        <taxon>Bigyra</taxon>
        <taxon>Labyrinthulomycetes</taxon>
        <taxon>Thraustochytrida</taxon>
        <taxon>Thraustochytriidae</taxon>
        <taxon>Aplanochytrium</taxon>
    </lineage>
</organism>
<dbReference type="GO" id="GO:0007051">
    <property type="term" value="P:spindle organization"/>
    <property type="evidence" value="ECO:0007669"/>
    <property type="project" value="TreeGrafter"/>
</dbReference>
<accession>A0A7S3V090</accession>
<evidence type="ECO:0000256" key="4">
    <source>
        <dbReference type="ARBA" id="ARBA00022860"/>
    </source>
</evidence>
<protein>
    <submittedName>
        <fullName evidence="5">Uncharacterized protein</fullName>
    </submittedName>
</protein>
<sequence>MERKRKQAAKRVLLIQSVVRAMKGKQEFQRRKTKVIDLQRQAKLLKTKQEARKRLKEKRNKCSCKIQALVRGNVVRNEIVVMSKAAAEIQKVIRGKIARRKAEEYRLKKVMGVLVTRVFHGGKEISGRYLKLQVLRSGNNYLVSGFDPETCETYTGLVKEQQIDELIRSFPFGPKQVKGSSGKRFPSQPLRKSETERVIGLLMSKLILVPRIKALGEFEQFKSSSTIVLTYENDCR</sequence>
<keyword evidence="2" id="KW-0963">Cytoplasm</keyword>
<dbReference type="InterPro" id="IPR000048">
    <property type="entry name" value="IQ_motif_EF-hand-BS"/>
</dbReference>
<reference evidence="5" key="1">
    <citation type="submission" date="2021-01" db="EMBL/GenBank/DDBJ databases">
        <authorList>
            <person name="Corre E."/>
            <person name="Pelletier E."/>
            <person name="Niang G."/>
            <person name="Scheremetjew M."/>
            <person name="Finn R."/>
            <person name="Kale V."/>
            <person name="Holt S."/>
            <person name="Cochrane G."/>
            <person name="Meng A."/>
            <person name="Brown T."/>
            <person name="Cohen L."/>
        </authorList>
    </citation>
    <scope>NUCLEOTIDE SEQUENCE</scope>
    <source>
        <strain evidence="5">GSBS06</strain>
    </source>
</reference>
<evidence type="ECO:0000256" key="2">
    <source>
        <dbReference type="ARBA" id="ARBA00022490"/>
    </source>
</evidence>
<dbReference type="GO" id="GO:0000278">
    <property type="term" value="P:mitotic cell cycle"/>
    <property type="evidence" value="ECO:0007669"/>
    <property type="project" value="TreeGrafter"/>
</dbReference>
<comment type="subcellular location">
    <subcellularLocation>
        <location evidence="1">Cytoplasm</location>
    </subcellularLocation>
</comment>
<dbReference type="PROSITE" id="PS50096">
    <property type="entry name" value="IQ"/>
    <property type="match status" value="2"/>
</dbReference>
<dbReference type="Gene3D" id="1.20.5.190">
    <property type="match status" value="1"/>
</dbReference>
<dbReference type="AlphaFoldDB" id="A0A7S3V090"/>
<dbReference type="InterPro" id="IPR051185">
    <property type="entry name" value="ASPM"/>
</dbReference>
<dbReference type="PANTHER" id="PTHR22706:SF1">
    <property type="entry name" value="ASSEMBLY FACTOR FOR SPINDLE MICROTUBULES"/>
    <property type="match status" value="1"/>
</dbReference>
<name>A0A7S3V090_9STRA</name>
<keyword evidence="4" id="KW-0112">Calmodulin-binding</keyword>
<proteinExistence type="predicted"/>
<dbReference type="Pfam" id="PF00612">
    <property type="entry name" value="IQ"/>
    <property type="match status" value="2"/>
</dbReference>
<evidence type="ECO:0000256" key="1">
    <source>
        <dbReference type="ARBA" id="ARBA00004496"/>
    </source>
</evidence>
<evidence type="ECO:0000313" key="5">
    <source>
        <dbReference type="EMBL" id="CAE0443329.1"/>
    </source>
</evidence>
<dbReference type="GO" id="GO:0000922">
    <property type="term" value="C:spindle pole"/>
    <property type="evidence" value="ECO:0007669"/>
    <property type="project" value="TreeGrafter"/>
</dbReference>
<dbReference type="PANTHER" id="PTHR22706">
    <property type="entry name" value="ASSEMBLY FACTOR FOR SPINDLE MICROTUBULES"/>
    <property type="match status" value="1"/>
</dbReference>
<dbReference type="EMBL" id="HBIN01017593">
    <property type="protein sequence ID" value="CAE0443329.1"/>
    <property type="molecule type" value="Transcribed_RNA"/>
</dbReference>
<dbReference type="GO" id="GO:0005737">
    <property type="term" value="C:cytoplasm"/>
    <property type="evidence" value="ECO:0007669"/>
    <property type="project" value="UniProtKB-SubCell"/>
</dbReference>